<dbReference type="PANTHER" id="PTHR47163:SF2">
    <property type="entry name" value="SI:DKEY-17M8.2"/>
    <property type="match status" value="1"/>
</dbReference>
<dbReference type="OrthoDB" id="10039643at2759"/>
<dbReference type="Proteomes" id="UP000478052">
    <property type="component" value="Unassembled WGS sequence"/>
</dbReference>
<keyword evidence="3" id="KW-1185">Reference proteome</keyword>
<dbReference type="AlphaFoldDB" id="A0A6G0Y1K4"/>
<dbReference type="PANTHER" id="PTHR47163">
    <property type="entry name" value="DDE_TNP_IS1595 DOMAIN-CONTAINING PROTEIN"/>
    <property type="match status" value="1"/>
</dbReference>
<evidence type="ECO:0000313" key="3">
    <source>
        <dbReference type="Proteomes" id="UP000478052"/>
    </source>
</evidence>
<feature type="domain" description="ISXO2-like transposase" evidence="1">
    <location>
        <begin position="40"/>
        <end position="206"/>
    </location>
</feature>
<gene>
    <name evidence="2" type="ORF">FWK35_00035165</name>
</gene>
<evidence type="ECO:0000259" key="1">
    <source>
        <dbReference type="SMART" id="SM01126"/>
    </source>
</evidence>
<dbReference type="SMART" id="SM01126">
    <property type="entry name" value="DDE_Tnp_IS1595"/>
    <property type="match status" value="1"/>
</dbReference>
<proteinExistence type="predicted"/>
<dbReference type="InterPro" id="IPR024445">
    <property type="entry name" value="Tnp_ISXO2-like"/>
</dbReference>
<protein>
    <submittedName>
        <fullName evidence="2">Protein FAM200A-like</fullName>
    </submittedName>
</protein>
<sequence length="217" mass="25033">MLAKEFYSIISSDESTTNFLISKNLVENNENAECIKCGSTMNLYLPKERGKERKVLRCKRKGCQTTQSLRKDNAFWTYIDKNGRLNSGLSLSQQLELVFYWTQGLSNKTIMSLTGRSEVVLGSIIHSDGWPAYNGFAQYGYTHNTFDHSENFVDPLTQALTQWIESLWRPLRLQVVKNMCGASPDLLPKYLMETWWRGINKSDLFNAFLRDMVEVFV</sequence>
<comment type="caution">
    <text evidence="2">The sequence shown here is derived from an EMBL/GenBank/DDBJ whole genome shotgun (WGS) entry which is preliminary data.</text>
</comment>
<dbReference type="EMBL" id="VUJU01006915">
    <property type="protein sequence ID" value="KAF0747213.1"/>
    <property type="molecule type" value="Genomic_DNA"/>
</dbReference>
<dbReference type="InterPro" id="IPR053164">
    <property type="entry name" value="IS1016-like_transposase"/>
</dbReference>
<evidence type="ECO:0000313" key="2">
    <source>
        <dbReference type="EMBL" id="KAF0747213.1"/>
    </source>
</evidence>
<reference evidence="2 3" key="1">
    <citation type="submission" date="2019-08" db="EMBL/GenBank/DDBJ databases">
        <title>Whole genome of Aphis craccivora.</title>
        <authorList>
            <person name="Voronova N.V."/>
            <person name="Shulinski R.S."/>
            <person name="Bandarenka Y.V."/>
            <person name="Zhorov D.G."/>
            <person name="Warner D."/>
        </authorList>
    </citation>
    <scope>NUCLEOTIDE SEQUENCE [LARGE SCALE GENOMIC DNA]</scope>
    <source>
        <strain evidence="2">180601</strain>
        <tissue evidence="2">Whole Body</tissue>
    </source>
</reference>
<organism evidence="2 3">
    <name type="scientific">Aphis craccivora</name>
    <name type="common">Cowpea aphid</name>
    <dbReference type="NCBI Taxonomy" id="307492"/>
    <lineage>
        <taxon>Eukaryota</taxon>
        <taxon>Metazoa</taxon>
        <taxon>Ecdysozoa</taxon>
        <taxon>Arthropoda</taxon>
        <taxon>Hexapoda</taxon>
        <taxon>Insecta</taxon>
        <taxon>Pterygota</taxon>
        <taxon>Neoptera</taxon>
        <taxon>Paraneoptera</taxon>
        <taxon>Hemiptera</taxon>
        <taxon>Sternorrhyncha</taxon>
        <taxon>Aphidomorpha</taxon>
        <taxon>Aphidoidea</taxon>
        <taxon>Aphididae</taxon>
        <taxon>Aphidini</taxon>
        <taxon>Aphis</taxon>
        <taxon>Aphis</taxon>
    </lineage>
</organism>
<accession>A0A6G0Y1K4</accession>
<dbReference type="Pfam" id="PF12762">
    <property type="entry name" value="DDE_Tnp_IS1595"/>
    <property type="match status" value="1"/>
</dbReference>
<name>A0A6G0Y1K4_APHCR</name>